<dbReference type="RefSeq" id="WP_023051562.1">
    <property type="nucleotide sequence ID" value="NZ_CP173065.2"/>
</dbReference>
<dbReference type="HOGENOM" id="CLU_033323_8_4_0"/>
<feature type="active site" description="Proton donor/acceptor" evidence="1">
    <location>
        <position position="81"/>
    </location>
</feature>
<feature type="active site" description="Tele-phosphohistidine intermediate" evidence="1">
    <location>
        <position position="9"/>
    </location>
</feature>
<evidence type="ECO:0000313" key="4">
    <source>
        <dbReference type="Proteomes" id="UP000017081"/>
    </source>
</evidence>
<dbReference type="AlphaFoldDB" id="U7VBC4"/>
<dbReference type="Proteomes" id="UP000017081">
    <property type="component" value="Unassembled WGS sequence"/>
</dbReference>
<accession>U7VBC4</accession>
<dbReference type="eggNOG" id="COG0406">
    <property type="taxonomic scope" value="Bacteria"/>
</dbReference>
<feature type="binding site" evidence="2">
    <location>
        <position position="58"/>
    </location>
    <ligand>
        <name>substrate</name>
    </ligand>
</feature>
<organism evidence="3 4">
    <name type="scientific">Cetobacterium somerae ATCC BAA-474</name>
    <dbReference type="NCBI Taxonomy" id="1319815"/>
    <lineage>
        <taxon>Bacteria</taxon>
        <taxon>Fusobacteriati</taxon>
        <taxon>Fusobacteriota</taxon>
        <taxon>Fusobacteriia</taxon>
        <taxon>Fusobacteriales</taxon>
        <taxon>Fusobacteriaceae</taxon>
        <taxon>Cetobacterium</taxon>
    </lineage>
</organism>
<dbReference type="PANTHER" id="PTHR48100">
    <property type="entry name" value="BROAD-SPECIFICITY PHOSPHATASE YOR283W-RELATED"/>
    <property type="match status" value="1"/>
</dbReference>
<dbReference type="GO" id="GO:0016791">
    <property type="term" value="F:phosphatase activity"/>
    <property type="evidence" value="ECO:0007669"/>
    <property type="project" value="TreeGrafter"/>
</dbReference>
<sequence>MGQIILVRHGESKLNIEGVYYGILDPELTEKGKEQAEKTREILKSINYEKIYASDLRRAIDTAEIVNYKKLEILIDQELRELNFGIFEGHSYKELLDKYPEELKKSQSNWENYNYITGESVLELQKRAINFIEKKVDLDGTTVLVTHWGVINTILSHYFSNGLESYWKFSVENGGVVIIEFSEGYPILKGLNIGG</sequence>
<evidence type="ECO:0000256" key="2">
    <source>
        <dbReference type="PIRSR" id="PIRSR613078-2"/>
    </source>
</evidence>
<dbReference type="PROSITE" id="PS00175">
    <property type="entry name" value="PG_MUTASE"/>
    <property type="match status" value="1"/>
</dbReference>
<feature type="binding site" evidence="2">
    <location>
        <begin position="8"/>
        <end position="15"/>
    </location>
    <ligand>
        <name>substrate</name>
    </ligand>
</feature>
<dbReference type="PIRSF" id="PIRSF000709">
    <property type="entry name" value="6PFK_2-Ptase"/>
    <property type="match status" value="1"/>
</dbReference>
<dbReference type="PANTHER" id="PTHR48100:SF59">
    <property type="entry name" value="ADENOSYLCOBALAMIN_ALPHA-RIBAZOLE PHOSPHATASE"/>
    <property type="match status" value="1"/>
</dbReference>
<dbReference type="SUPFAM" id="SSF53254">
    <property type="entry name" value="Phosphoglycerate mutase-like"/>
    <property type="match status" value="1"/>
</dbReference>
<dbReference type="InterPro" id="IPR001345">
    <property type="entry name" value="PG/BPGM_mutase_AS"/>
</dbReference>
<dbReference type="Gene3D" id="3.40.50.1240">
    <property type="entry name" value="Phosphoglycerate mutase-like"/>
    <property type="match status" value="1"/>
</dbReference>
<name>U7VBC4_9FUSO</name>
<keyword evidence="4" id="KW-1185">Reference proteome</keyword>
<comment type="caution">
    <text evidence="3">The sequence shown here is derived from an EMBL/GenBank/DDBJ whole genome shotgun (WGS) entry which is preliminary data.</text>
</comment>
<dbReference type="InterPro" id="IPR029033">
    <property type="entry name" value="His_PPase_superfam"/>
</dbReference>
<dbReference type="SMART" id="SM00855">
    <property type="entry name" value="PGAM"/>
    <property type="match status" value="1"/>
</dbReference>
<dbReference type="GO" id="GO:0005737">
    <property type="term" value="C:cytoplasm"/>
    <property type="evidence" value="ECO:0007669"/>
    <property type="project" value="TreeGrafter"/>
</dbReference>
<dbReference type="PATRIC" id="fig|1319815.3.peg.1955"/>
<reference evidence="3 4" key="1">
    <citation type="submission" date="2013-08" db="EMBL/GenBank/DDBJ databases">
        <authorList>
            <person name="Weinstock G."/>
            <person name="Sodergren E."/>
            <person name="Wylie T."/>
            <person name="Fulton L."/>
            <person name="Fulton R."/>
            <person name="Fronick C."/>
            <person name="O'Laughlin M."/>
            <person name="Godfrey J."/>
            <person name="Miner T."/>
            <person name="Herter B."/>
            <person name="Appelbaum E."/>
            <person name="Cordes M."/>
            <person name="Lek S."/>
            <person name="Wollam A."/>
            <person name="Pepin K.H."/>
            <person name="Palsikar V.B."/>
            <person name="Mitreva M."/>
            <person name="Wilson R.K."/>
        </authorList>
    </citation>
    <scope>NUCLEOTIDE SEQUENCE [LARGE SCALE GENOMIC DNA]</scope>
    <source>
        <strain evidence="3 4">ATCC BAA-474</strain>
    </source>
</reference>
<dbReference type="InterPro" id="IPR050275">
    <property type="entry name" value="PGM_Phosphatase"/>
</dbReference>
<evidence type="ECO:0000256" key="1">
    <source>
        <dbReference type="PIRSR" id="PIRSR613078-1"/>
    </source>
</evidence>
<gene>
    <name evidence="3" type="ORF">HMPREF0202_02029</name>
</gene>
<dbReference type="CDD" id="cd07067">
    <property type="entry name" value="HP_PGM_like"/>
    <property type="match status" value="1"/>
</dbReference>
<protein>
    <submittedName>
        <fullName evidence="3">Phosphoglycerate mutase family protein</fullName>
    </submittedName>
</protein>
<proteinExistence type="predicted"/>
<evidence type="ECO:0000313" key="3">
    <source>
        <dbReference type="EMBL" id="ERT68093.1"/>
    </source>
</evidence>
<dbReference type="Pfam" id="PF00300">
    <property type="entry name" value="His_Phos_1"/>
    <property type="match status" value="1"/>
</dbReference>
<dbReference type="STRING" id="1319815.HMPREF0202_02029"/>
<dbReference type="InterPro" id="IPR013078">
    <property type="entry name" value="His_Pase_superF_clade-1"/>
</dbReference>
<dbReference type="EMBL" id="AXZF01000083">
    <property type="protein sequence ID" value="ERT68093.1"/>
    <property type="molecule type" value="Genomic_DNA"/>
</dbReference>